<comment type="caution">
    <text evidence="1">The sequence shown here is derived from an EMBL/GenBank/DDBJ whole genome shotgun (WGS) entry which is preliminary data.</text>
</comment>
<keyword evidence="2" id="KW-1185">Reference proteome</keyword>
<organism evidence="1 2">
    <name type="scientific">Penicillium patulum</name>
    <name type="common">Penicillium griseofulvum</name>
    <dbReference type="NCBI Taxonomy" id="5078"/>
    <lineage>
        <taxon>Eukaryota</taxon>
        <taxon>Fungi</taxon>
        <taxon>Dikarya</taxon>
        <taxon>Ascomycota</taxon>
        <taxon>Pezizomycotina</taxon>
        <taxon>Eurotiomycetes</taxon>
        <taxon>Eurotiomycetidae</taxon>
        <taxon>Eurotiales</taxon>
        <taxon>Aspergillaceae</taxon>
        <taxon>Penicillium</taxon>
    </lineage>
</organism>
<proteinExistence type="predicted"/>
<evidence type="ECO:0008006" key="3">
    <source>
        <dbReference type="Google" id="ProtNLM"/>
    </source>
</evidence>
<sequence>MCGGFIRVHRNDKYGRSGRIRLVHQSAKGYLITIADTDLKEFWFTEEFAHFDIASRCLEGLKSTPELEYTTANILSDSPKWTSSLYLTRFPRRDPRKFSPTIQNLRPEQVELVCYTFMYWYRHARNCGKHGRAMFRHNSAFFAADDSALGLFWRFIGFDYSPSKDLEGSGPKPKIQNRTWEIHVASVVGNIPWLMSIIEESSDPSQLVNSVDYFNMTPLQYAATYAKSEVVDILRHYATDRAQYARAIWIATTIGHKYTSHVLIEHVGSLDGFDTHVETDEDLIARLSWFEGELKKDAEANSLLETIGKHYFKLVQALLGE</sequence>
<dbReference type="Proteomes" id="UP000070168">
    <property type="component" value="Unassembled WGS sequence"/>
</dbReference>
<dbReference type="Gene3D" id="1.25.40.20">
    <property type="entry name" value="Ankyrin repeat-containing domain"/>
    <property type="match status" value="1"/>
</dbReference>
<accession>A0A135LH30</accession>
<evidence type="ECO:0000313" key="2">
    <source>
        <dbReference type="Proteomes" id="UP000070168"/>
    </source>
</evidence>
<dbReference type="RefSeq" id="XP_040646812.1">
    <property type="nucleotide sequence ID" value="XM_040789859.1"/>
</dbReference>
<dbReference type="InterPro" id="IPR036770">
    <property type="entry name" value="Ankyrin_rpt-contain_sf"/>
</dbReference>
<gene>
    <name evidence="1" type="ORF">PGRI_021460</name>
</gene>
<dbReference type="OrthoDB" id="539213at2759"/>
<dbReference type="AlphaFoldDB" id="A0A135LH30"/>
<dbReference type="SUPFAM" id="SSF48403">
    <property type="entry name" value="Ankyrin repeat"/>
    <property type="match status" value="1"/>
</dbReference>
<name>A0A135LH30_PENPA</name>
<dbReference type="EMBL" id="LHQR01000065">
    <property type="protein sequence ID" value="KXG48276.1"/>
    <property type="molecule type" value="Genomic_DNA"/>
</dbReference>
<dbReference type="GeneID" id="63705159"/>
<evidence type="ECO:0000313" key="1">
    <source>
        <dbReference type="EMBL" id="KXG48276.1"/>
    </source>
</evidence>
<reference evidence="1 2" key="1">
    <citation type="journal article" date="2016" name="BMC Genomics">
        <title>Genome sequencing and secondary metabolism of the postharvest pathogen Penicillium griseofulvum.</title>
        <authorList>
            <person name="Banani H."/>
            <person name="Marcet-Houben M."/>
            <person name="Ballester A.R."/>
            <person name="Abbruscato P."/>
            <person name="Gonzalez-Candelas L."/>
            <person name="Gabaldon T."/>
            <person name="Spadaro D."/>
        </authorList>
    </citation>
    <scope>NUCLEOTIDE SEQUENCE [LARGE SCALE GENOMIC DNA]</scope>
    <source>
        <strain evidence="1 2">PG3</strain>
    </source>
</reference>
<protein>
    <recommendedName>
        <fullName evidence="3">Ankyrin repeat-containing domain-containing protein</fullName>
    </recommendedName>
</protein>